<name>A0A6A7RZ51_9PROT</name>
<sequence length="262" mass="27949">MQLSPPIRALILDMDGVLWKDKQPIGDLSQIFGRLQVKNIQVILATNNATRTTDQYVQKLAGFGVSFDSGRIVNSADATAYRLKQDYPAGGPVYLIGEEGLAKALAAQGFTPAAPDESPLAVVAGLDLHITYEKLKQATLLIRSGVPFYFTNPDRTFPTPQGLIPGAGSILAALVAATDVQPHLAGKPSPDMYLMALDILGLPAQETLAVGDRLDTDILGGQRAGCRTALVLSGVSTQADLDRWEPKPDFAAADLDELTHMI</sequence>
<dbReference type="Pfam" id="PF13242">
    <property type="entry name" value="Hydrolase_like"/>
    <property type="match status" value="1"/>
</dbReference>
<feature type="binding site" evidence="3">
    <location>
        <position position="187"/>
    </location>
    <ligand>
        <name>substrate</name>
    </ligand>
</feature>
<proteinExistence type="inferred from homology"/>
<dbReference type="GO" id="GO:0005737">
    <property type="term" value="C:cytoplasm"/>
    <property type="evidence" value="ECO:0007669"/>
    <property type="project" value="TreeGrafter"/>
</dbReference>
<dbReference type="SUPFAM" id="SSF56784">
    <property type="entry name" value="HAD-like"/>
    <property type="match status" value="1"/>
</dbReference>
<dbReference type="PIRSF" id="PIRSF000915">
    <property type="entry name" value="PGP-type_phosphatase"/>
    <property type="match status" value="1"/>
</dbReference>
<dbReference type="GO" id="GO:0016791">
    <property type="term" value="F:phosphatase activity"/>
    <property type="evidence" value="ECO:0007669"/>
    <property type="project" value="TreeGrafter"/>
</dbReference>
<dbReference type="InterPro" id="IPR006357">
    <property type="entry name" value="HAD-SF_hydro_IIA"/>
</dbReference>
<feature type="binding site" evidence="4">
    <location>
        <position position="15"/>
    </location>
    <ligand>
        <name>Mg(2+)</name>
        <dbReference type="ChEBI" id="CHEBI:18420"/>
    </ligand>
</feature>
<keyword evidence="4" id="KW-0479">Metal-binding</keyword>
<dbReference type="NCBIfam" id="TIGR01460">
    <property type="entry name" value="HAD-SF-IIA"/>
    <property type="match status" value="1"/>
</dbReference>
<comment type="cofactor">
    <cofactor evidence="4">
        <name>Mg(2+)</name>
        <dbReference type="ChEBI" id="CHEBI:18420"/>
    </cofactor>
    <text evidence="4">Divalent metal ions. Mg(2+) is the most effective.</text>
</comment>
<evidence type="ECO:0000256" key="3">
    <source>
        <dbReference type="PIRSR" id="PIRSR000915-2"/>
    </source>
</evidence>
<gene>
    <name evidence="5" type="ORF">CRU78_20680</name>
</gene>
<protein>
    <submittedName>
        <fullName evidence="5">Haloacid dehalogenase</fullName>
    </submittedName>
</protein>
<dbReference type="Pfam" id="PF13344">
    <property type="entry name" value="Hydrolase_6"/>
    <property type="match status" value="1"/>
</dbReference>
<dbReference type="InterPro" id="IPR023214">
    <property type="entry name" value="HAD_sf"/>
</dbReference>
<keyword evidence="4" id="KW-0460">Magnesium</keyword>
<dbReference type="InterPro" id="IPR036412">
    <property type="entry name" value="HAD-like_sf"/>
</dbReference>
<organism evidence="5 6">
    <name type="scientific">Candidatus Accumulibacter phosphatis</name>
    <dbReference type="NCBI Taxonomy" id="327160"/>
    <lineage>
        <taxon>Bacteria</taxon>
        <taxon>Pseudomonadati</taxon>
        <taxon>Pseudomonadota</taxon>
        <taxon>Betaproteobacteria</taxon>
        <taxon>Candidatus Accumulibacter</taxon>
    </lineage>
</organism>
<evidence type="ECO:0000256" key="2">
    <source>
        <dbReference type="PIRSR" id="PIRSR000915-1"/>
    </source>
</evidence>
<dbReference type="Proteomes" id="UP000342300">
    <property type="component" value="Unassembled WGS sequence"/>
</dbReference>
<comment type="caution">
    <text evidence="5">The sequence shown here is derived from an EMBL/GenBank/DDBJ whole genome shotgun (WGS) entry which is preliminary data.</text>
</comment>
<dbReference type="PANTHER" id="PTHR19288:SF95">
    <property type="entry name" value="D-GLYCEROL 3-PHOSPHATE PHOSPHATASE"/>
    <property type="match status" value="1"/>
</dbReference>
<dbReference type="AlphaFoldDB" id="A0A6A7RZ51"/>
<dbReference type="GO" id="GO:0046872">
    <property type="term" value="F:metal ion binding"/>
    <property type="evidence" value="ECO:0007669"/>
    <property type="project" value="UniProtKB-KW"/>
</dbReference>
<feature type="active site" description="Nucleophile" evidence="2">
    <location>
        <position position="13"/>
    </location>
</feature>
<feature type="active site" description="Proton donor" evidence="2">
    <location>
        <position position="15"/>
    </location>
</feature>
<dbReference type="Gene3D" id="3.40.50.1000">
    <property type="entry name" value="HAD superfamily/HAD-like"/>
    <property type="match status" value="2"/>
</dbReference>
<reference evidence="5 6" key="1">
    <citation type="submission" date="2017-09" db="EMBL/GenBank/DDBJ databases">
        <title>Metagenomic Analysis Reveals Denitrifying Candidatus Accumulibacter and Flanking Population as a Source of N2O.</title>
        <authorList>
            <person name="Gao H."/>
            <person name="Mao Y."/>
            <person name="Zhao X."/>
            <person name="Liu W.-T."/>
            <person name="Zhang T."/>
            <person name="Wells G."/>
        </authorList>
    </citation>
    <scope>NUCLEOTIDE SEQUENCE [LARGE SCALE GENOMIC DNA]</scope>
    <source>
        <strain evidence="5">CANDO_2_IC</strain>
    </source>
</reference>
<evidence type="ECO:0000313" key="5">
    <source>
        <dbReference type="EMBL" id="MQM32767.1"/>
    </source>
</evidence>
<dbReference type="PANTHER" id="PTHR19288">
    <property type="entry name" value="4-NITROPHENYLPHOSPHATASE-RELATED"/>
    <property type="match status" value="1"/>
</dbReference>
<accession>A0A6A7RZ51</accession>
<feature type="binding site" evidence="4">
    <location>
        <position position="212"/>
    </location>
    <ligand>
        <name>Mg(2+)</name>
        <dbReference type="ChEBI" id="CHEBI:18420"/>
    </ligand>
</feature>
<feature type="binding site" evidence="4">
    <location>
        <position position="13"/>
    </location>
    <ligand>
        <name>Mg(2+)</name>
        <dbReference type="ChEBI" id="CHEBI:18420"/>
    </ligand>
</feature>
<evidence type="ECO:0000313" key="6">
    <source>
        <dbReference type="Proteomes" id="UP000342300"/>
    </source>
</evidence>
<evidence type="ECO:0000256" key="4">
    <source>
        <dbReference type="PIRSR" id="PIRSR000915-3"/>
    </source>
</evidence>
<dbReference type="EMBL" id="PDHS01000625">
    <property type="protein sequence ID" value="MQM32767.1"/>
    <property type="molecule type" value="Genomic_DNA"/>
</dbReference>
<comment type="similarity">
    <text evidence="1">Belongs to the HAD-like hydrolase superfamily.</text>
</comment>
<evidence type="ECO:0000256" key="1">
    <source>
        <dbReference type="PIRNR" id="PIRNR000915"/>
    </source>
</evidence>